<keyword evidence="2" id="KW-1185">Reference proteome</keyword>
<evidence type="ECO:0000313" key="2">
    <source>
        <dbReference type="Proteomes" id="UP001140087"/>
    </source>
</evidence>
<evidence type="ECO:0000313" key="1">
    <source>
        <dbReference type="EMBL" id="KAJ2796160.1"/>
    </source>
</evidence>
<feature type="non-terminal residue" evidence="1">
    <location>
        <position position="283"/>
    </location>
</feature>
<dbReference type="Proteomes" id="UP001140087">
    <property type="component" value="Unassembled WGS sequence"/>
</dbReference>
<accession>A0ACC1KX01</accession>
<reference evidence="1" key="1">
    <citation type="submission" date="2022-07" db="EMBL/GenBank/DDBJ databases">
        <title>Phylogenomic reconstructions and comparative analyses of Kickxellomycotina fungi.</title>
        <authorList>
            <person name="Reynolds N.K."/>
            <person name="Stajich J.E."/>
            <person name="Barry K."/>
            <person name="Grigoriev I.V."/>
            <person name="Crous P."/>
            <person name="Smith M.E."/>
        </authorList>
    </citation>
    <scope>NUCLEOTIDE SEQUENCE</scope>
    <source>
        <strain evidence="1">BCRC 34780</strain>
    </source>
</reference>
<organism evidence="1 2">
    <name type="scientific">Coemansia helicoidea</name>
    <dbReference type="NCBI Taxonomy" id="1286919"/>
    <lineage>
        <taxon>Eukaryota</taxon>
        <taxon>Fungi</taxon>
        <taxon>Fungi incertae sedis</taxon>
        <taxon>Zoopagomycota</taxon>
        <taxon>Kickxellomycotina</taxon>
        <taxon>Kickxellomycetes</taxon>
        <taxon>Kickxellales</taxon>
        <taxon>Kickxellaceae</taxon>
        <taxon>Coemansia</taxon>
    </lineage>
</organism>
<dbReference type="EMBL" id="JANBUN010001956">
    <property type="protein sequence ID" value="KAJ2796160.1"/>
    <property type="molecule type" value="Genomic_DNA"/>
</dbReference>
<name>A0ACC1KX01_9FUNG</name>
<gene>
    <name evidence="1" type="primary">NTE1_2</name>
    <name evidence="1" type="ORF">H4R21_004825</name>
</gene>
<comment type="caution">
    <text evidence="1">The sequence shown here is derived from an EMBL/GenBank/DDBJ whole genome shotgun (WGS) entry which is preliminary data.</text>
</comment>
<proteinExistence type="predicted"/>
<sequence>MIGGTSIGAFMSGLYAQTPDSVAIHGPLKVFSRRMSSVWRFLLDVTYPVLAYTSGREFNRTIWTVFKDAEIEDLWLPFYCMTANITQSRSEVHTAGLLWRVVRASMSLSGFVPPICDDNGDMLVDGGYLDNLPVQVMKSELGASMIFAVDIAGENDTSSVRYGTSVSGFWVLLNHLNPLRTYWIPTLAEVQSRLTYASSDRELENAKMADCCVYLRVPPRDVGVLDFGRFDELYRRGYEYAKEWTAEWQRAGLLDQWQPLGNGRGSGPRRASPGGAPLPPPAV</sequence>
<protein>
    <submittedName>
        <fullName evidence="1">Phosphatidylcholine and lysophosphatidylcholine phospholipase</fullName>
    </submittedName>
</protein>